<dbReference type="InterPro" id="IPR010982">
    <property type="entry name" value="Lambda_DNA-bd_dom_sf"/>
</dbReference>
<dbReference type="AlphaFoldDB" id="A0A5K1IZN9"/>
<dbReference type="Pfam" id="PF07739">
    <property type="entry name" value="TipAS"/>
    <property type="match status" value="1"/>
</dbReference>
<evidence type="ECO:0000256" key="1">
    <source>
        <dbReference type="ARBA" id="ARBA00023125"/>
    </source>
</evidence>
<evidence type="ECO:0000259" key="2">
    <source>
        <dbReference type="PROSITE" id="PS50943"/>
    </source>
</evidence>
<evidence type="ECO:0000313" key="3">
    <source>
        <dbReference type="EMBL" id="VWL94993.1"/>
    </source>
</evidence>
<dbReference type="Gene3D" id="1.10.490.50">
    <property type="entry name" value="Antibiotic binding domain of TipA-like multidrug resistance regulators"/>
    <property type="match status" value="1"/>
</dbReference>
<dbReference type="InterPro" id="IPR036244">
    <property type="entry name" value="TipA-like_antibiotic-bd"/>
</dbReference>
<keyword evidence="1" id="KW-0238">DNA-binding</keyword>
<dbReference type="InterPro" id="IPR012925">
    <property type="entry name" value="TipAS_dom"/>
</dbReference>
<dbReference type="InterPro" id="IPR001387">
    <property type="entry name" value="Cro/C1-type_HTH"/>
</dbReference>
<dbReference type="CDD" id="cd00093">
    <property type="entry name" value="HTH_XRE"/>
    <property type="match status" value="1"/>
</dbReference>
<dbReference type="GO" id="GO:0003677">
    <property type="term" value="F:DNA binding"/>
    <property type="evidence" value="ECO:0007669"/>
    <property type="project" value="UniProtKB-KW"/>
</dbReference>
<sequence>MAFAEKLIAVRHAHHLTQEQLAAKLFVTRQAISRWERGEVTPGIDMMKLIAAVTGEPLSHLLEMPEHYCQSCGMLLTPDDCGTDAAGTANDHYCKWCYDHGEYTYETTMEAMIEDCAPRLAQSTGMSLDEAVSLMGAVLPQLERWRTVQENEERYGAEARARYGDEAIDAANEALLDMDPETWNDMKELERAILGQLSIAMGDGDPESNEARKLVAMHRRWIDLNWGHQPQDEAYLGLAHGYLADQRFIDYDDKPCGTGATAFLVQAIESSLTRA</sequence>
<gene>
    <name evidence="3" type="ORF">LMKDKBCB_01767</name>
</gene>
<dbReference type="PANTHER" id="PTHR46558">
    <property type="entry name" value="TRACRIPTIONAL REGULATORY PROTEIN-RELATED-RELATED"/>
    <property type="match status" value="1"/>
</dbReference>
<dbReference type="Proteomes" id="UP000330807">
    <property type="component" value="Unassembled WGS sequence"/>
</dbReference>
<dbReference type="Pfam" id="PF12674">
    <property type="entry name" value="Zn_ribbon_2"/>
    <property type="match status" value="1"/>
</dbReference>
<dbReference type="SUPFAM" id="SSF47413">
    <property type="entry name" value="lambda repressor-like DNA-binding domains"/>
    <property type="match status" value="1"/>
</dbReference>
<dbReference type="PANTHER" id="PTHR46558:SF3">
    <property type="entry name" value="TRANSCRIPTIONAL REGULATOR"/>
    <property type="match status" value="1"/>
</dbReference>
<proteinExistence type="predicted"/>
<dbReference type="SUPFAM" id="SSF89082">
    <property type="entry name" value="Antibiotic binding domain of TipA-like multidrug resistance regulators"/>
    <property type="match status" value="1"/>
</dbReference>
<evidence type="ECO:0000313" key="4">
    <source>
        <dbReference type="Proteomes" id="UP000330807"/>
    </source>
</evidence>
<reference evidence="3 4" key="1">
    <citation type="submission" date="2019-10" db="EMBL/GenBank/DDBJ databases">
        <authorList>
            <person name="Wolf R A."/>
        </authorList>
    </citation>
    <scope>NUCLEOTIDE SEQUENCE [LARGE SCALE GENOMIC DNA]</scope>
    <source>
        <strain evidence="3">Collinsella_aerofaciens_AK_138A</strain>
    </source>
</reference>
<dbReference type="EMBL" id="CABWIH010000034">
    <property type="protein sequence ID" value="VWL94993.1"/>
    <property type="molecule type" value="Genomic_DNA"/>
</dbReference>
<accession>A0A5K1IZN9</accession>
<dbReference type="PROSITE" id="PS50943">
    <property type="entry name" value="HTH_CROC1"/>
    <property type="match status" value="1"/>
</dbReference>
<dbReference type="RefSeq" id="WP_197036751.1">
    <property type="nucleotide sequence ID" value="NZ_CABWIH010000034.1"/>
</dbReference>
<organism evidence="3 4">
    <name type="scientific">Collinsella aerofaciens</name>
    <dbReference type="NCBI Taxonomy" id="74426"/>
    <lineage>
        <taxon>Bacteria</taxon>
        <taxon>Bacillati</taxon>
        <taxon>Actinomycetota</taxon>
        <taxon>Coriobacteriia</taxon>
        <taxon>Coriobacteriales</taxon>
        <taxon>Coriobacteriaceae</taxon>
        <taxon>Collinsella</taxon>
    </lineage>
</organism>
<protein>
    <submittedName>
        <fullName evidence="3">Zinc ribbon domain protein</fullName>
    </submittedName>
</protein>
<feature type="domain" description="HTH cro/C1-type" evidence="2">
    <location>
        <begin position="7"/>
        <end position="61"/>
    </location>
</feature>
<name>A0A5K1IZN9_9ACTN</name>
<dbReference type="InterPro" id="IPR025868">
    <property type="entry name" value="Zn_ribbon_dom_put"/>
</dbReference>
<dbReference type="Gene3D" id="1.10.260.40">
    <property type="entry name" value="lambda repressor-like DNA-binding domains"/>
    <property type="match status" value="1"/>
</dbReference>
<dbReference type="SMART" id="SM00530">
    <property type="entry name" value="HTH_XRE"/>
    <property type="match status" value="1"/>
</dbReference>
<dbReference type="Pfam" id="PF01381">
    <property type="entry name" value="HTH_3"/>
    <property type="match status" value="1"/>
</dbReference>